<dbReference type="AlphaFoldDB" id="A0A2M4CEP5"/>
<accession>A0A2M4CEP5</accession>
<keyword evidence="2" id="KW-0732">Signal</keyword>
<feature type="chain" id="PRO_5014630314" evidence="2">
    <location>
        <begin position="23"/>
        <end position="68"/>
    </location>
</feature>
<proteinExistence type="predicted"/>
<feature type="signal peptide" evidence="2">
    <location>
        <begin position="1"/>
        <end position="22"/>
    </location>
</feature>
<evidence type="ECO:0000313" key="3">
    <source>
        <dbReference type="EMBL" id="MBW63807.1"/>
    </source>
</evidence>
<organism evidence="3">
    <name type="scientific">Anopheles marajoara</name>
    <dbReference type="NCBI Taxonomy" id="58244"/>
    <lineage>
        <taxon>Eukaryota</taxon>
        <taxon>Metazoa</taxon>
        <taxon>Ecdysozoa</taxon>
        <taxon>Arthropoda</taxon>
        <taxon>Hexapoda</taxon>
        <taxon>Insecta</taxon>
        <taxon>Pterygota</taxon>
        <taxon>Neoptera</taxon>
        <taxon>Endopterygota</taxon>
        <taxon>Diptera</taxon>
        <taxon>Nematocera</taxon>
        <taxon>Culicoidea</taxon>
        <taxon>Culicidae</taxon>
        <taxon>Anophelinae</taxon>
        <taxon>Anopheles</taxon>
    </lineage>
</organism>
<evidence type="ECO:0000256" key="2">
    <source>
        <dbReference type="SAM" id="SignalP"/>
    </source>
</evidence>
<evidence type="ECO:0000256" key="1">
    <source>
        <dbReference type="SAM" id="MobiDB-lite"/>
    </source>
</evidence>
<dbReference type="EMBL" id="GGFJ01014666">
    <property type="protein sequence ID" value="MBW63807.1"/>
    <property type="molecule type" value="Transcribed_RNA"/>
</dbReference>
<sequence length="68" mass="7179">MFLAASIEQSTLLALTATTATATTTTTSCESENESKNHGHRATTTVGRPTIYHAPLNCDGARRAEVLS</sequence>
<reference evidence="3" key="1">
    <citation type="submission" date="2018-01" db="EMBL/GenBank/DDBJ databases">
        <title>An insight into the sialome of Amazonian anophelines.</title>
        <authorList>
            <person name="Ribeiro J.M."/>
            <person name="Scarpassa V."/>
            <person name="Calvo E."/>
        </authorList>
    </citation>
    <scope>NUCLEOTIDE SEQUENCE</scope>
    <source>
        <tissue evidence="3">Salivary glands</tissue>
    </source>
</reference>
<protein>
    <submittedName>
        <fullName evidence="3">Putative secreted protein</fullName>
    </submittedName>
</protein>
<name>A0A2M4CEP5_9DIPT</name>
<feature type="region of interest" description="Disordered" evidence="1">
    <location>
        <begin position="25"/>
        <end position="48"/>
    </location>
</feature>